<dbReference type="InterPro" id="IPR000086">
    <property type="entry name" value="NUDIX_hydrolase_dom"/>
</dbReference>
<dbReference type="SUPFAM" id="SSF55811">
    <property type="entry name" value="Nudix"/>
    <property type="match status" value="1"/>
</dbReference>
<reference evidence="3 4" key="1">
    <citation type="submission" date="2017-06" db="EMBL/GenBank/DDBJ databases">
        <title>Cultured bacterium strain Saccharothrix yanglingensis Hhs.015.</title>
        <authorList>
            <person name="Xia Y."/>
        </authorList>
    </citation>
    <scope>NUCLEOTIDE SEQUENCE [LARGE SCALE GENOMIC DNA]</scope>
    <source>
        <strain evidence="3 4">Hhs.015</strain>
    </source>
</reference>
<dbReference type="CDD" id="cd04662">
    <property type="entry name" value="NUDIX_Hydrolase"/>
    <property type="match status" value="1"/>
</dbReference>
<comment type="caution">
    <text evidence="3">The sequence shown here is derived from an EMBL/GenBank/DDBJ whole genome shotgun (WGS) entry which is preliminary data.</text>
</comment>
<dbReference type="PROSITE" id="PS51462">
    <property type="entry name" value="NUDIX"/>
    <property type="match status" value="1"/>
</dbReference>
<dbReference type="Pfam" id="PF00293">
    <property type="entry name" value="NUDIX"/>
    <property type="match status" value="1"/>
</dbReference>
<keyword evidence="4" id="KW-1185">Reference proteome</keyword>
<dbReference type="InterPro" id="IPR015797">
    <property type="entry name" value="NUDIX_hydrolase-like_dom_sf"/>
</dbReference>
<feature type="region of interest" description="Disordered" evidence="1">
    <location>
        <begin position="47"/>
        <end position="67"/>
    </location>
</feature>
<evidence type="ECO:0000313" key="3">
    <source>
        <dbReference type="EMBL" id="MDQ2588908.1"/>
    </source>
</evidence>
<dbReference type="RefSeq" id="WP_306750573.1">
    <property type="nucleotide sequence ID" value="NZ_NSDM01000024.1"/>
</dbReference>
<evidence type="ECO:0000256" key="1">
    <source>
        <dbReference type="SAM" id="MobiDB-lite"/>
    </source>
</evidence>
<gene>
    <name evidence="3" type="ORF">CKY47_34185</name>
</gene>
<feature type="domain" description="Nudix hydrolase" evidence="2">
    <location>
        <begin position="12"/>
        <end position="162"/>
    </location>
</feature>
<name>A0ABU0X9U1_9PSEU</name>
<dbReference type="PANTHER" id="PTHR21340:SF7">
    <property type="entry name" value="NUDIX HYDROLASE DOMAIN-CONTAINING PROTEIN"/>
    <property type="match status" value="1"/>
</dbReference>
<protein>
    <recommendedName>
        <fullName evidence="2">Nudix hydrolase domain-containing protein</fullName>
    </recommendedName>
</protein>
<dbReference type="Proteomes" id="UP001225605">
    <property type="component" value="Unassembled WGS sequence"/>
</dbReference>
<organism evidence="3 4">
    <name type="scientific">Saccharothrix yanglingensis</name>
    <dbReference type="NCBI Taxonomy" id="659496"/>
    <lineage>
        <taxon>Bacteria</taxon>
        <taxon>Bacillati</taxon>
        <taxon>Actinomycetota</taxon>
        <taxon>Actinomycetes</taxon>
        <taxon>Pseudonocardiales</taxon>
        <taxon>Pseudonocardiaceae</taxon>
        <taxon>Saccharothrix</taxon>
    </lineage>
</organism>
<sequence>MTGTPGTGRRRTGRRSAGILLHRRGAAGVEVLLGHMGGPFWARKDDGAWSIPKGEPDGDDEAPETTARREFTEELGLPVPEGELVPLGEVRQSAGKVVHAFALAGDLDPDQVVPGTFTMEWPPRSGQLREFPEIDRVAWFSLVQARVKIVKGQRELLDRLDGSVVFAQH</sequence>
<evidence type="ECO:0000259" key="2">
    <source>
        <dbReference type="PROSITE" id="PS51462"/>
    </source>
</evidence>
<proteinExistence type="predicted"/>
<accession>A0ABU0X9U1</accession>
<evidence type="ECO:0000313" key="4">
    <source>
        <dbReference type="Proteomes" id="UP001225605"/>
    </source>
</evidence>
<dbReference type="PANTHER" id="PTHR21340">
    <property type="entry name" value="DIADENOSINE 5,5-P1,P4-TETRAPHOSPHATE PYROPHOSPHOHYDROLASE MUTT"/>
    <property type="match status" value="1"/>
</dbReference>
<dbReference type="EMBL" id="NSDM01000024">
    <property type="protein sequence ID" value="MDQ2588908.1"/>
    <property type="molecule type" value="Genomic_DNA"/>
</dbReference>
<dbReference type="InterPro" id="IPR051325">
    <property type="entry name" value="Nudix_hydrolase_domain"/>
</dbReference>
<dbReference type="Gene3D" id="3.90.79.10">
    <property type="entry name" value="Nucleoside Triphosphate Pyrophosphohydrolase"/>
    <property type="match status" value="1"/>
</dbReference>